<dbReference type="AlphaFoldDB" id="A0AAW1KGC4"/>
<evidence type="ECO:0000256" key="1">
    <source>
        <dbReference type="SAM" id="MobiDB-lite"/>
    </source>
</evidence>
<evidence type="ECO:0000313" key="2">
    <source>
        <dbReference type="EMBL" id="KAK9717099.1"/>
    </source>
</evidence>
<keyword evidence="3" id="KW-1185">Reference proteome</keyword>
<dbReference type="Proteomes" id="UP001458880">
    <property type="component" value="Unassembled WGS sequence"/>
</dbReference>
<accession>A0AAW1KGC4</accession>
<reference evidence="2 3" key="1">
    <citation type="journal article" date="2024" name="BMC Genomics">
        <title>De novo assembly and annotation of Popillia japonica's genome with initial clues to its potential as an invasive pest.</title>
        <authorList>
            <person name="Cucini C."/>
            <person name="Boschi S."/>
            <person name="Funari R."/>
            <person name="Cardaioli E."/>
            <person name="Iannotti N."/>
            <person name="Marturano G."/>
            <person name="Paoli F."/>
            <person name="Bruttini M."/>
            <person name="Carapelli A."/>
            <person name="Frati F."/>
            <person name="Nardi F."/>
        </authorList>
    </citation>
    <scope>NUCLEOTIDE SEQUENCE [LARGE SCALE GENOMIC DNA]</scope>
    <source>
        <strain evidence="2">DMR45628</strain>
    </source>
</reference>
<protein>
    <submittedName>
        <fullName evidence="2">Uncharacterized protein</fullName>
    </submittedName>
</protein>
<feature type="region of interest" description="Disordered" evidence="1">
    <location>
        <begin position="60"/>
        <end position="83"/>
    </location>
</feature>
<proteinExistence type="predicted"/>
<comment type="caution">
    <text evidence="2">The sequence shown here is derived from an EMBL/GenBank/DDBJ whole genome shotgun (WGS) entry which is preliminary data.</text>
</comment>
<name>A0AAW1KGC4_POPJA</name>
<organism evidence="2 3">
    <name type="scientific">Popillia japonica</name>
    <name type="common">Japanese beetle</name>
    <dbReference type="NCBI Taxonomy" id="7064"/>
    <lineage>
        <taxon>Eukaryota</taxon>
        <taxon>Metazoa</taxon>
        <taxon>Ecdysozoa</taxon>
        <taxon>Arthropoda</taxon>
        <taxon>Hexapoda</taxon>
        <taxon>Insecta</taxon>
        <taxon>Pterygota</taxon>
        <taxon>Neoptera</taxon>
        <taxon>Endopterygota</taxon>
        <taxon>Coleoptera</taxon>
        <taxon>Polyphaga</taxon>
        <taxon>Scarabaeiformia</taxon>
        <taxon>Scarabaeidae</taxon>
        <taxon>Rutelinae</taxon>
        <taxon>Popillia</taxon>
    </lineage>
</organism>
<evidence type="ECO:0000313" key="3">
    <source>
        <dbReference type="Proteomes" id="UP001458880"/>
    </source>
</evidence>
<sequence>MTAFVVWPLGPDRGGGAFLIVGVWDSLNRDWVAVQVGAATAWEKDLPGWILEVSAFGTPLTETGSPSRWERQQPGKKIYQAGS</sequence>
<gene>
    <name evidence="2" type="ORF">QE152_g24372</name>
</gene>
<dbReference type="EMBL" id="JASPKY010000247">
    <property type="protein sequence ID" value="KAK9717099.1"/>
    <property type="molecule type" value="Genomic_DNA"/>
</dbReference>